<dbReference type="Gene3D" id="3.40.190.10">
    <property type="entry name" value="Periplasmic binding protein-like II"/>
    <property type="match status" value="2"/>
</dbReference>
<dbReference type="OrthoDB" id="8594082at2"/>
<accession>A0A6N6VZZ8</accession>
<evidence type="ECO:0000313" key="2">
    <source>
        <dbReference type="Proteomes" id="UP000437748"/>
    </source>
</evidence>
<dbReference type="PANTHER" id="PTHR38834:SF3">
    <property type="entry name" value="SOLUTE-BINDING PROTEIN FAMILY 3_N-TERMINAL DOMAIN-CONTAINING PROTEIN"/>
    <property type="match status" value="1"/>
</dbReference>
<dbReference type="RefSeq" id="WP_153418509.1">
    <property type="nucleotide sequence ID" value="NZ_WFLM01000001.1"/>
</dbReference>
<sequence length="231" mass="26998">MKKIFMTILILNFGLNKLSFSQDLTGFTEELPGLIEVDGETIKGPVVDKVRKILKKAKLKENIKAFPWARSYEMAKRNKNYFIFPMAKNVEREKHFKFVGVLFKINTYFYQRNTSDFKITKLEDAKKLSICVVRNDIRDQFLTQQGFENLVRFADQDDSIHALIAKKCDVTICAENIEFLWKKNLKEDIKSLVKKSYLVKEISGDRYLSINKETSPEVIQKISEAMKDLKY</sequence>
<dbReference type="EMBL" id="WFLM01000001">
    <property type="protein sequence ID" value="KAB8040986.1"/>
    <property type="molecule type" value="Genomic_DNA"/>
</dbReference>
<comment type="caution">
    <text evidence="1">The sequence shown here is derived from an EMBL/GenBank/DDBJ whole genome shotgun (WGS) entry which is preliminary data.</text>
</comment>
<name>A0A6N6VZZ8_9BACT</name>
<dbReference type="AlphaFoldDB" id="A0A6N6VZZ8"/>
<organism evidence="1 2">
    <name type="scientific">Silvanigrella paludirubra</name>
    <dbReference type="NCBI Taxonomy" id="2499159"/>
    <lineage>
        <taxon>Bacteria</taxon>
        <taxon>Pseudomonadati</taxon>
        <taxon>Bdellovibrionota</taxon>
        <taxon>Oligoflexia</taxon>
        <taxon>Silvanigrellales</taxon>
        <taxon>Silvanigrellaceae</taxon>
        <taxon>Silvanigrella</taxon>
    </lineage>
</organism>
<dbReference type="SUPFAM" id="SSF53850">
    <property type="entry name" value="Periplasmic binding protein-like II"/>
    <property type="match status" value="1"/>
</dbReference>
<evidence type="ECO:0000313" key="1">
    <source>
        <dbReference type="EMBL" id="KAB8040986.1"/>
    </source>
</evidence>
<dbReference type="Proteomes" id="UP000437748">
    <property type="component" value="Unassembled WGS sequence"/>
</dbReference>
<reference evidence="1 2" key="1">
    <citation type="submission" date="2019-10" db="EMBL/GenBank/DDBJ databases">
        <title>New species of Slilvanegrellaceae.</title>
        <authorList>
            <person name="Pitt A."/>
            <person name="Hahn M.W."/>
        </authorList>
    </citation>
    <scope>NUCLEOTIDE SEQUENCE [LARGE SCALE GENOMIC DNA]</scope>
    <source>
        <strain evidence="1 2">SP-Ram-0.45-NSY-1</strain>
    </source>
</reference>
<proteinExistence type="predicted"/>
<dbReference type="PANTHER" id="PTHR38834">
    <property type="entry name" value="PERIPLASMIC SUBSTRATE BINDING PROTEIN FAMILY 3"/>
    <property type="match status" value="1"/>
</dbReference>
<protein>
    <submittedName>
        <fullName evidence="1">Transporter substrate-binding domain-containing protein</fullName>
    </submittedName>
</protein>
<gene>
    <name evidence="1" type="ORF">GCL60_03370</name>
</gene>
<keyword evidence="2" id="KW-1185">Reference proteome</keyword>